<evidence type="ECO:0000313" key="3">
    <source>
        <dbReference type="EMBL" id="KZV99485.1"/>
    </source>
</evidence>
<reference evidence="3 4" key="1">
    <citation type="journal article" date="2016" name="Mol. Biol. Evol.">
        <title>Comparative Genomics of Early-Diverging Mushroom-Forming Fungi Provides Insights into the Origins of Lignocellulose Decay Capabilities.</title>
        <authorList>
            <person name="Nagy L.G."/>
            <person name="Riley R."/>
            <person name="Tritt A."/>
            <person name="Adam C."/>
            <person name="Daum C."/>
            <person name="Floudas D."/>
            <person name="Sun H."/>
            <person name="Yadav J.S."/>
            <person name="Pangilinan J."/>
            <person name="Larsson K.H."/>
            <person name="Matsuura K."/>
            <person name="Barry K."/>
            <person name="Labutti K."/>
            <person name="Kuo R."/>
            <person name="Ohm R.A."/>
            <person name="Bhattacharya S.S."/>
            <person name="Shirouzu T."/>
            <person name="Yoshinaga Y."/>
            <person name="Martin F.M."/>
            <person name="Grigoriev I.V."/>
            <person name="Hibbett D.S."/>
        </authorList>
    </citation>
    <scope>NUCLEOTIDE SEQUENCE [LARGE SCALE GENOMIC DNA]</scope>
    <source>
        <strain evidence="3 4">HHB12029</strain>
    </source>
</reference>
<sequence length="94" mass="10078">MGFILLVPLARPLVLTALAASHITASQIRRVPTPLQLLVQSLRREARTQTPSITRTSPTPSTNRALSPLQLAQVGVTKVDRVALEGRDGEDGEG</sequence>
<protein>
    <submittedName>
        <fullName evidence="3">Uncharacterized protein</fullName>
    </submittedName>
</protein>
<name>A0A165MMH1_EXIGL</name>
<evidence type="ECO:0000313" key="4">
    <source>
        <dbReference type="Proteomes" id="UP000077266"/>
    </source>
</evidence>
<feature type="region of interest" description="Disordered" evidence="1">
    <location>
        <begin position="46"/>
        <end position="65"/>
    </location>
</feature>
<keyword evidence="4" id="KW-1185">Reference proteome</keyword>
<dbReference type="Proteomes" id="UP000077266">
    <property type="component" value="Unassembled WGS sequence"/>
</dbReference>
<dbReference type="InParanoid" id="A0A165MMH1"/>
<proteinExistence type="predicted"/>
<accession>A0A165MMH1</accession>
<feature type="signal peptide" evidence="2">
    <location>
        <begin position="1"/>
        <end position="19"/>
    </location>
</feature>
<organism evidence="3 4">
    <name type="scientific">Exidia glandulosa HHB12029</name>
    <dbReference type="NCBI Taxonomy" id="1314781"/>
    <lineage>
        <taxon>Eukaryota</taxon>
        <taxon>Fungi</taxon>
        <taxon>Dikarya</taxon>
        <taxon>Basidiomycota</taxon>
        <taxon>Agaricomycotina</taxon>
        <taxon>Agaricomycetes</taxon>
        <taxon>Auriculariales</taxon>
        <taxon>Exidiaceae</taxon>
        <taxon>Exidia</taxon>
    </lineage>
</organism>
<keyword evidence="2" id="KW-0732">Signal</keyword>
<dbReference type="AlphaFoldDB" id="A0A165MMH1"/>
<gene>
    <name evidence="3" type="ORF">EXIGLDRAFT_724963</name>
</gene>
<dbReference type="EMBL" id="KV425909">
    <property type="protein sequence ID" value="KZV99485.1"/>
    <property type="molecule type" value="Genomic_DNA"/>
</dbReference>
<evidence type="ECO:0000256" key="2">
    <source>
        <dbReference type="SAM" id="SignalP"/>
    </source>
</evidence>
<feature type="chain" id="PRO_5007862546" evidence="2">
    <location>
        <begin position="20"/>
        <end position="94"/>
    </location>
</feature>
<feature type="compositionally biased region" description="Low complexity" evidence="1">
    <location>
        <begin position="48"/>
        <end position="64"/>
    </location>
</feature>
<evidence type="ECO:0000256" key="1">
    <source>
        <dbReference type="SAM" id="MobiDB-lite"/>
    </source>
</evidence>